<accession>A0A179D4D8</accession>
<evidence type="ECO:0000313" key="1">
    <source>
        <dbReference type="EMBL" id="OAQ20342.1"/>
    </source>
</evidence>
<protein>
    <recommendedName>
        <fullName evidence="3">IrrE N-terminal-like domain-containing protein</fullName>
    </recommendedName>
</protein>
<evidence type="ECO:0008006" key="3">
    <source>
        <dbReference type="Google" id="ProtNLM"/>
    </source>
</evidence>
<dbReference type="AlphaFoldDB" id="A0A179D4D8"/>
<keyword evidence="2" id="KW-1185">Reference proteome</keyword>
<dbReference type="RefSeq" id="WP_068670989.1">
    <property type="nucleotide sequence ID" value="NZ_LWLG01000012.1"/>
</dbReference>
<evidence type="ECO:0000313" key="2">
    <source>
        <dbReference type="Proteomes" id="UP000078390"/>
    </source>
</evidence>
<organism evidence="1 2">
    <name type="scientific">Thermosulfurimonas dismutans</name>
    <dbReference type="NCBI Taxonomy" id="999894"/>
    <lineage>
        <taxon>Bacteria</taxon>
        <taxon>Pseudomonadati</taxon>
        <taxon>Thermodesulfobacteriota</taxon>
        <taxon>Thermodesulfobacteria</taxon>
        <taxon>Thermodesulfobacteriales</taxon>
        <taxon>Thermodesulfobacteriaceae</taxon>
        <taxon>Thermosulfurimonas</taxon>
    </lineage>
</organism>
<dbReference type="EMBL" id="LWLG01000012">
    <property type="protein sequence ID" value="OAQ20342.1"/>
    <property type="molecule type" value="Genomic_DNA"/>
</dbReference>
<sequence>MNPKVLYSTMKRQYLANPTLANAMALMGALAHKYPLLQKAPLSPMEIERLAQEAGIEIWPYPLEQTTVLTVMVRDPQDLPREIAGRDKPLITEREPGLLSDEMLSRVKKLLERGGGPVVIMREKLPEEEYAPTLAHELGHIFLGHLENWSVPRGVAEFHAHLFARWVSGVPHPRLDSKTNLVLEALTTGEEKLLKEALVVLKGQDPQEVHP</sequence>
<comment type="caution">
    <text evidence="1">The sequence shown here is derived from an EMBL/GenBank/DDBJ whole genome shotgun (WGS) entry which is preliminary data.</text>
</comment>
<dbReference type="OrthoDB" id="9126722at2"/>
<name>A0A179D4D8_9BACT</name>
<proteinExistence type="predicted"/>
<reference evidence="1 2" key="1">
    <citation type="submission" date="2016-04" db="EMBL/GenBank/DDBJ databases">
        <title>Genome analysis of Thermosulfurimonas dismutans, the first thermophilic sulfur-disproportionating bacterium of the phylum Thermodesulfobacteria.</title>
        <authorList>
            <person name="Mardanov A.V."/>
            <person name="Beletsky A.V."/>
            <person name="Kadnikov V.V."/>
            <person name="Slobodkin A.I."/>
            <person name="Ravin N.V."/>
        </authorList>
    </citation>
    <scope>NUCLEOTIDE SEQUENCE [LARGE SCALE GENOMIC DNA]</scope>
    <source>
        <strain evidence="1 2">S95</strain>
    </source>
</reference>
<dbReference type="Proteomes" id="UP000078390">
    <property type="component" value="Unassembled WGS sequence"/>
</dbReference>
<dbReference type="STRING" id="999894.TDIS_1537"/>
<gene>
    <name evidence="1" type="ORF">TDIS_1537</name>
</gene>